<comment type="subcellular location">
    <subcellularLocation>
        <location evidence="1">Cell membrane</location>
        <topology evidence="1">Multi-pass membrane protein</topology>
    </subcellularLocation>
</comment>
<name>A0ABY4WJZ7_9BACL</name>
<dbReference type="Proteomes" id="UP001056500">
    <property type="component" value="Chromosome"/>
</dbReference>
<accession>A0ABY4WJZ7</accession>
<dbReference type="InterPro" id="IPR051461">
    <property type="entry name" value="UPF0750_membrane"/>
</dbReference>
<keyword evidence="4 6" id="KW-1133">Transmembrane helix</keyword>
<evidence type="ECO:0000256" key="3">
    <source>
        <dbReference type="ARBA" id="ARBA00022692"/>
    </source>
</evidence>
<dbReference type="PANTHER" id="PTHR33545:SF10">
    <property type="entry name" value="UPF0750 MEMBRANE PROTEIN YPJC"/>
    <property type="match status" value="1"/>
</dbReference>
<keyword evidence="8" id="KW-1185">Reference proteome</keyword>
<organism evidence="7 8">
    <name type="scientific">Brevibacillus ruminantium</name>
    <dbReference type="NCBI Taxonomy" id="2950604"/>
    <lineage>
        <taxon>Bacteria</taxon>
        <taxon>Bacillati</taxon>
        <taxon>Bacillota</taxon>
        <taxon>Bacilli</taxon>
        <taxon>Bacillales</taxon>
        <taxon>Paenibacillaceae</taxon>
        <taxon>Brevibacillus</taxon>
    </lineage>
</organism>
<dbReference type="InterPro" id="IPR003740">
    <property type="entry name" value="YitT"/>
</dbReference>
<evidence type="ECO:0000256" key="6">
    <source>
        <dbReference type="SAM" id="Phobius"/>
    </source>
</evidence>
<evidence type="ECO:0000256" key="2">
    <source>
        <dbReference type="ARBA" id="ARBA00022475"/>
    </source>
</evidence>
<dbReference type="PANTHER" id="PTHR33545">
    <property type="entry name" value="UPF0750 MEMBRANE PROTEIN YITT-RELATED"/>
    <property type="match status" value="1"/>
</dbReference>
<evidence type="ECO:0000256" key="5">
    <source>
        <dbReference type="ARBA" id="ARBA00023136"/>
    </source>
</evidence>
<proteinExistence type="predicted"/>
<sequence>MMRRAKPLRKQVAQISLILFGACLLAFAYYHINFQNHLSEGGFVGLALLAKYGFNFPPAVTMLVLDIPLFIMAWMLKGRQFIWNTILASLAFSGFYELFERFSPVVIDLGNHMLAASILSGLLTGLATGIILRFGAATGGDDIMSVLLSKYTGLSIGTIFLLLDCMVLALSFLYLPMGEVFYTVIAVVIASRVITWTVGKSAMAEEEETVAGHGHVEGARSSL</sequence>
<dbReference type="Pfam" id="PF02588">
    <property type="entry name" value="YitT_membrane"/>
    <property type="match status" value="1"/>
</dbReference>
<protein>
    <submittedName>
        <fullName evidence="7">YitT family protein</fullName>
    </submittedName>
</protein>
<evidence type="ECO:0000313" key="7">
    <source>
        <dbReference type="EMBL" id="USG67483.1"/>
    </source>
</evidence>
<keyword evidence="5 6" id="KW-0472">Membrane</keyword>
<reference evidence="7" key="1">
    <citation type="submission" date="2022-06" db="EMBL/GenBank/DDBJ databases">
        <title>Genome sequencing of Brevibacillus sp. BB3-R1.</title>
        <authorList>
            <person name="Heo J."/>
            <person name="Lee D."/>
            <person name="Won M."/>
            <person name="Han B.-H."/>
            <person name="Hong S.-B."/>
            <person name="Kwon S.-W."/>
        </authorList>
    </citation>
    <scope>NUCLEOTIDE SEQUENCE</scope>
    <source>
        <strain evidence="7">BB3-R1</strain>
    </source>
</reference>
<feature type="transmembrane region" description="Helical" evidence="6">
    <location>
        <begin position="111"/>
        <end position="132"/>
    </location>
</feature>
<feature type="transmembrane region" description="Helical" evidence="6">
    <location>
        <begin position="12"/>
        <end position="32"/>
    </location>
</feature>
<dbReference type="RefSeq" id="WP_251874582.1">
    <property type="nucleotide sequence ID" value="NZ_CP098755.1"/>
</dbReference>
<keyword evidence="3 6" id="KW-0812">Transmembrane</keyword>
<evidence type="ECO:0000256" key="4">
    <source>
        <dbReference type="ARBA" id="ARBA00022989"/>
    </source>
</evidence>
<keyword evidence="2" id="KW-1003">Cell membrane</keyword>
<feature type="transmembrane region" description="Helical" evidence="6">
    <location>
        <begin position="180"/>
        <end position="199"/>
    </location>
</feature>
<evidence type="ECO:0000256" key="1">
    <source>
        <dbReference type="ARBA" id="ARBA00004651"/>
    </source>
</evidence>
<evidence type="ECO:0000313" key="8">
    <source>
        <dbReference type="Proteomes" id="UP001056500"/>
    </source>
</evidence>
<gene>
    <name evidence="7" type="ORF">NDK47_09485</name>
</gene>
<dbReference type="PROSITE" id="PS51257">
    <property type="entry name" value="PROKAR_LIPOPROTEIN"/>
    <property type="match status" value="1"/>
</dbReference>
<feature type="transmembrane region" description="Helical" evidence="6">
    <location>
        <begin position="52"/>
        <end position="74"/>
    </location>
</feature>
<feature type="transmembrane region" description="Helical" evidence="6">
    <location>
        <begin position="81"/>
        <end position="99"/>
    </location>
</feature>
<dbReference type="EMBL" id="CP098755">
    <property type="protein sequence ID" value="USG67483.1"/>
    <property type="molecule type" value="Genomic_DNA"/>
</dbReference>